<dbReference type="EMBL" id="AVPK01000001">
    <property type="protein sequence ID" value="KGN39584.1"/>
    <property type="molecule type" value="Genomic_DNA"/>
</dbReference>
<name>A0A0A0JSB4_9MICO</name>
<comment type="caution">
    <text evidence="1">The sequence shown here is derived from an EMBL/GenBank/DDBJ whole genome shotgun (WGS) entry which is preliminary data.</text>
</comment>
<dbReference type="STRING" id="1385521.N803_01745"/>
<reference evidence="1 2" key="1">
    <citation type="submission" date="2013-08" db="EMBL/GenBank/DDBJ databases">
        <title>The genome sequence of Knoellia subterranea.</title>
        <authorList>
            <person name="Zhu W."/>
            <person name="Wang G."/>
        </authorList>
    </citation>
    <scope>NUCLEOTIDE SEQUENCE [LARGE SCALE GENOMIC DNA]</scope>
    <source>
        <strain evidence="1 2">KCTC 19937</strain>
    </source>
</reference>
<sequence length="67" mass="7328">MPEPEAARIVQTYRSILTASEPMAVLAAQRHLAERLFLPKGWTNAALALMASHPRKDGHSAAHPQSK</sequence>
<gene>
    <name evidence="1" type="ORF">N803_01745</name>
</gene>
<evidence type="ECO:0000313" key="2">
    <source>
        <dbReference type="Proteomes" id="UP000030011"/>
    </source>
</evidence>
<evidence type="ECO:0000313" key="1">
    <source>
        <dbReference type="EMBL" id="KGN39584.1"/>
    </source>
</evidence>
<dbReference type="AlphaFoldDB" id="A0A0A0JSB4"/>
<proteinExistence type="predicted"/>
<dbReference type="Proteomes" id="UP000030011">
    <property type="component" value="Unassembled WGS sequence"/>
</dbReference>
<organism evidence="1 2">
    <name type="scientific">Knoellia subterranea KCTC 19937</name>
    <dbReference type="NCBI Taxonomy" id="1385521"/>
    <lineage>
        <taxon>Bacteria</taxon>
        <taxon>Bacillati</taxon>
        <taxon>Actinomycetota</taxon>
        <taxon>Actinomycetes</taxon>
        <taxon>Micrococcales</taxon>
        <taxon>Intrasporangiaceae</taxon>
        <taxon>Knoellia</taxon>
    </lineage>
</organism>
<protein>
    <submittedName>
        <fullName evidence="1">Uncharacterized protein</fullName>
    </submittedName>
</protein>
<accession>A0A0A0JSB4</accession>
<keyword evidence="2" id="KW-1185">Reference proteome</keyword>